<feature type="chain" id="PRO_5018606527" description="DUF4890 domain-containing protein" evidence="1">
    <location>
        <begin position="25"/>
        <end position="95"/>
    </location>
</feature>
<comment type="caution">
    <text evidence="2">The sequence shown here is derived from an EMBL/GenBank/DDBJ whole genome shotgun (WGS) entry which is preliminary data.</text>
</comment>
<feature type="non-terminal residue" evidence="2">
    <location>
        <position position="95"/>
    </location>
</feature>
<keyword evidence="3" id="KW-1185">Reference proteome</keyword>
<name>A0A3S3QM88_9BACT</name>
<evidence type="ECO:0000313" key="3">
    <source>
        <dbReference type="Proteomes" id="UP000288086"/>
    </source>
</evidence>
<evidence type="ECO:0008006" key="4">
    <source>
        <dbReference type="Google" id="ProtNLM"/>
    </source>
</evidence>
<gene>
    <name evidence="2" type="ORF">VT98_11555</name>
</gene>
<dbReference type="Proteomes" id="UP000288086">
    <property type="component" value="Unassembled WGS sequence"/>
</dbReference>
<accession>A0A3S3QM88</accession>
<protein>
    <recommendedName>
        <fullName evidence="4">DUF4890 domain-containing protein</fullName>
    </recommendedName>
</protein>
<dbReference type="AlphaFoldDB" id="A0A3S3QM88"/>
<sequence>MKKHFYRIIACSVFLFSPLAQVHAQDILPPAKQQRQEMMENTMLRKTADNLRQNTALSEEEKGYMFRFKMRKMMQERMRQSGESIWGWEPTAWQK</sequence>
<proteinExistence type="predicted"/>
<dbReference type="EMBL" id="MTKP01000155">
    <property type="protein sequence ID" value="RWX48413.1"/>
    <property type="molecule type" value="Genomic_DNA"/>
</dbReference>
<evidence type="ECO:0000256" key="1">
    <source>
        <dbReference type="SAM" id="SignalP"/>
    </source>
</evidence>
<keyword evidence="1" id="KW-0732">Signal</keyword>
<evidence type="ECO:0000313" key="2">
    <source>
        <dbReference type="EMBL" id="RWX48413.1"/>
    </source>
</evidence>
<reference evidence="2 3" key="1">
    <citation type="submission" date="2017-01" db="EMBL/GenBank/DDBJ databases">
        <title>The cable genome- insights into the physiology and evolution of filamentous bacteria capable of sulfide oxidation via long distance electron transfer.</title>
        <authorList>
            <person name="Schreiber L."/>
            <person name="Bjerg J.T."/>
            <person name="Boggild A."/>
            <person name="Van De Vossenberg J."/>
            <person name="Meysman F."/>
            <person name="Nielsen L.P."/>
            <person name="Schramm A."/>
            <person name="Kjeldsen K.U."/>
        </authorList>
    </citation>
    <scope>NUCLEOTIDE SEQUENCE [LARGE SCALE GENOMIC DNA]</scope>
    <source>
        <strain evidence="2">A1</strain>
    </source>
</reference>
<feature type="signal peptide" evidence="1">
    <location>
        <begin position="1"/>
        <end position="24"/>
    </location>
</feature>
<organism evidence="2 3">
    <name type="scientific">Candidatus Electrothrix communis</name>
    <dbReference type="NCBI Taxonomy" id="1859133"/>
    <lineage>
        <taxon>Bacteria</taxon>
        <taxon>Pseudomonadati</taxon>
        <taxon>Thermodesulfobacteriota</taxon>
        <taxon>Desulfobulbia</taxon>
        <taxon>Desulfobulbales</taxon>
        <taxon>Desulfobulbaceae</taxon>
        <taxon>Candidatus Electrothrix</taxon>
    </lineage>
</organism>